<reference evidence="3 4" key="1">
    <citation type="submission" date="2020-04" db="EMBL/GenBank/DDBJ databases">
        <title>Arthrobacter sp. nov.</title>
        <authorList>
            <person name="Liu S."/>
        </authorList>
    </citation>
    <scope>NUCLEOTIDE SEQUENCE [LARGE SCALE GENOMIC DNA]</scope>
    <source>
        <strain evidence="3 4">E918</strain>
    </source>
</reference>
<dbReference type="CDD" id="cd06257">
    <property type="entry name" value="DnaJ"/>
    <property type="match status" value="1"/>
</dbReference>
<accession>A0A7X6HBQ3</accession>
<organism evidence="3 4">
    <name type="scientific">Arthrobacter mobilis</name>
    <dbReference type="NCBI Taxonomy" id="2724944"/>
    <lineage>
        <taxon>Bacteria</taxon>
        <taxon>Bacillati</taxon>
        <taxon>Actinomycetota</taxon>
        <taxon>Actinomycetes</taxon>
        <taxon>Micrococcales</taxon>
        <taxon>Micrococcaceae</taxon>
        <taxon>Arthrobacter</taxon>
    </lineage>
</organism>
<evidence type="ECO:0000313" key="3">
    <source>
        <dbReference type="EMBL" id="NKX54147.1"/>
    </source>
</evidence>
<name>A0A7X6HBQ3_9MICC</name>
<dbReference type="SUPFAM" id="SSF46565">
    <property type="entry name" value="Chaperone J-domain"/>
    <property type="match status" value="1"/>
</dbReference>
<comment type="caution">
    <text evidence="3">The sequence shown here is derived from an EMBL/GenBank/DDBJ whole genome shotgun (WGS) entry which is preliminary data.</text>
</comment>
<sequence>MNGPRPDLYAVLQVERTASQEEIRRAYRRLMRSFHPDLQPQPGEGEPAPVADLHAVMKAYEVLGDPARRAAYDRATAPKPPRRAPSDPLLPDRPPVQAGDTVWIFPPRQTRHDPLPDLRQLLEYLLRGRFPW</sequence>
<dbReference type="Gene3D" id="1.10.287.110">
    <property type="entry name" value="DnaJ domain"/>
    <property type="match status" value="1"/>
</dbReference>
<feature type="domain" description="J" evidence="2">
    <location>
        <begin position="7"/>
        <end position="76"/>
    </location>
</feature>
<proteinExistence type="predicted"/>
<dbReference type="InterPro" id="IPR052276">
    <property type="entry name" value="Diphthamide-biosynth_chaperone"/>
</dbReference>
<dbReference type="InterPro" id="IPR036869">
    <property type="entry name" value="J_dom_sf"/>
</dbReference>
<evidence type="ECO:0000313" key="4">
    <source>
        <dbReference type="Proteomes" id="UP000544090"/>
    </source>
</evidence>
<dbReference type="EMBL" id="JAAZSQ010000004">
    <property type="protein sequence ID" value="NKX54147.1"/>
    <property type="molecule type" value="Genomic_DNA"/>
</dbReference>
<evidence type="ECO:0000259" key="2">
    <source>
        <dbReference type="PROSITE" id="PS50076"/>
    </source>
</evidence>
<evidence type="ECO:0000256" key="1">
    <source>
        <dbReference type="SAM" id="MobiDB-lite"/>
    </source>
</evidence>
<gene>
    <name evidence="3" type="ORF">HGG74_06230</name>
</gene>
<feature type="region of interest" description="Disordered" evidence="1">
    <location>
        <begin position="69"/>
        <end position="101"/>
    </location>
</feature>
<dbReference type="SMART" id="SM00271">
    <property type="entry name" value="DnaJ"/>
    <property type="match status" value="1"/>
</dbReference>
<dbReference type="PANTHER" id="PTHR44240:SF10">
    <property type="entry name" value="J DOMAIN-CONTAINING PROTEIN"/>
    <property type="match status" value="1"/>
</dbReference>
<protein>
    <submittedName>
        <fullName evidence="3">J domain-containing protein</fullName>
    </submittedName>
</protein>
<dbReference type="Proteomes" id="UP000544090">
    <property type="component" value="Unassembled WGS sequence"/>
</dbReference>
<dbReference type="RefSeq" id="WP_168485497.1">
    <property type="nucleotide sequence ID" value="NZ_JAAZSQ010000004.1"/>
</dbReference>
<dbReference type="PRINTS" id="PR00625">
    <property type="entry name" value="JDOMAIN"/>
</dbReference>
<dbReference type="Pfam" id="PF00226">
    <property type="entry name" value="DnaJ"/>
    <property type="match status" value="1"/>
</dbReference>
<dbReference type="PANTHER" id="PTHR44240">
    <property type="entry name" value="DNAJ DOMAIN (PROKARYOTIC HEAT SHOCK PROTEIN)-RELATED"/>
    <property type="match status" value="1"/>
</dbReference>
<dbReference type="AlphaFoldDB" id="A0A7X6HBQ3"/>
<dbReference type="InterPro" id="IPR001623">
    <property type="entry name" value="DnaJ_domain"/>
</dbReference>
<dbReference type="PROSITE" id="PS50076">
    <property type="entry name" value="DNAJ_2"/>
    <property type="match status" value="1"/>
</dbReference>
<keyword evidence="4" id="KW-1185">Reference proteome</keyword>